<comment type="similarity">
    <text evidence="2">Belongs to the MipA/OmpV family.</text>
</comment>
<dbReference type="GO" id="GO:0009252">
    <property type="term" value="P:peptidoglycan biosynthetic process"/>
    <property type="evidence" value="ECO:0007669"/>
    <property type="project" value="TreeGrafter"/>
</dbReference>
<keyword evidence="7" id="KW-1185">Reference proteome</keyword>
<dbReference type="RefSeq" id="WP_038640752.1">
    <property type="nucleotide sequence ID" value="NZ_CP009888.1"/>
</dbReference>
<gene>
    <name evidence="6" type="ORF">OM33_08215</name>
</gene>
<evidence type="ECO:0000256" key="2">
    <source>
        <dbReference type="ARBA" id="ARBA00005722"/>
    </source>
</evidence>
<dbReference type="GO" id="GO:0009279">
    <property type="term" value="C:cell outer membrane"/>
    <property type="evidence" value="ECO:0007669"/>
    <property type="project" value="UniProtKB-SubCell"/>
</dbReference>
<dbReference type="EMBL" id="CP009888">
    <property type="protein sequence ID" value="AIY65143.1"/>
    <property type="molecule type" value="Genomic_DNA"/>
</dbReference>
<dbReference type="Proteomes" id="UP000030341">
    <property type="component" value="Chromosome 1"/>
</dbReference>
<dbReference type="InterPro" id="IPR010583">
    <property type="entry name" value="MipA"/>
</dbReference>
<sequence>MKHLIYIAIVCFSLCSNARQTNELINPGQLRLGIAFGMGTITNPLHDGDNFPLVLIPDIAYYGERFYFDNGQLGFTFLEKNRHVVSVVSEFNPENRFFVTWHPANVFINRNAFTEPASRDRISISEINRPDWALDGGVNYQYIAESWRFSADVLHDISGVHSGHRVALSLAKGWYFDSGVLSVRLGLDYLSHKLADYYYGIQADDNVDLIFEQDAAFLPALELSWQMPINERFGLLAKIKYHNLGSLSDSPLFSSDESVTIFTGVTHVF</sequence>
<organism evidence="6 7">
    <name type="scientific">Pseudoalteromonas piratica</name>
    <dbReference type="NCBI Taxonomy" id="1348114"/>
    <lineage>
        <taxon>Bacteria</taxon>
        <taxon>Pseudomonadati</taxon>
        <taxon>Pseudomonadota</taxon>
        <taxon>Gammaproteobacteria</taxon>
        <taxon>Alteromonadales</taxon>
        <taxon>Pseudoalteromonadaceae</taxon>
        <taxon>Pseudoalteromonas</taxon>
    </lineage>
</organism>
<evidence type="ECO:0000256" key="5">
    <source>
        <dbReference type="ARBA" id="ARBA00023237"/>
    </source>
</evidence>
<dbReference type="AlphaFoldDB" id="A0A0A7EF43"/>
<dbReference type="HOGENOM" id="CLU_063465_0_0_6"/>
<evidence type="ECO:0000256" key="3">
    <source>
        <dbReference type="ARBA" id="ARBA00022729"/>
    </source>
</evidence>
<name>A0A0A7EF43_9GAMM</name>
<protein>
    <recommendedName>
        <fullName evidence="8">Structural protein MipA</fullName>
    </recommendedName>
</protein>
<dbReference type="eggNOG" id="COG3713">
    <property type="taxonomic scope" value="Bacteria"/>
</dbReference>
<dbReference type="KEGG" id="pseo:OM33_08215"/>
<evidence type="ECO:0008006" key="8">
    <source>
        <dbReference type="Google" id="ProtNLM"/>
    </source>
</evidence>
<dbReference type="OrthoDB" id="5731040at2"/>
<comment type="subcellular location">
    <subcellularLocation>
        <location evidence="1">Cell outer membrane</location>
    </subcellularLocation>
</comment>
<accession>A0A0A7EF43</accession>
<evidence type="ECO:0000313" key="6">
    <source>
        <dbReference type="EMBL" id="AIY65143.1"/>
    </source>
</evidence>
<dbReference type="STRING" id="1348114.OM33_08215"/>
<dbReference type="Pfam" id="PF06629">
    <property type="entry name" value="MipA"/>
    <property type="match status" value="1"/>
</dbReference>
<proteinExistence type="inferred from homology"/>
<evidence type="ECO:0000256" key="4">
    <source>
        <dbReference type="ARBA" id="ARBA00023136"/>
    </source>
</evidence>
<dbReference type="PANTHER" id="PTHR38776">
    <property type="entry name" value="MLTA-INTERACTING PROTEIN-RELATED"/>
    <property type="match status" value="1"/>
</dbReference>
<keyword evidence="3" id="KW-0732">Signal</keyword>
<reference evidence="6 7" key="1">
    <citation type="submission" date="2014-11" db="EMBL/GenBank/DDBJ databases">
        <title>Complete Genome Sequence of Pseudoalteromonas sp. Strain OCN003 Isolated from Kaneohe Bay, Oahu, Hawaii.</title>
        <authorList>
            <person name="Beurmann S."/>
            <person name="Videau P."/>
            <person name="Ushijima B."/>
            <person name="Smith A.M."/>
            <person name="Aeby G.S."/>
            <person name="Callahan S.M."/>
            <person name="Belcaid M."/>
        </authorList>
    </citation>
    <scope>NUCLEOTIDE SEQUENCE [LARGE SCALE GENOMIC DNA]</scope>
    <source>
        <strain evidence="6 7">OCN003</strain>
    </source>
</reference>
<keyword evidence="4" id="KW-0472">Membrane</keyword>
<evidence type="ECO:0000256" key="1">
    <source>
        <dbReference type="ARBA" id="ARBA00004442"/>
    </source>
</evidence>
<keyword evidence="5" id="KW-0998">Cell outer membrane</keyword>
<dbReference type="PANTHER" id="PTHR38776:SF1">
    <property type="entry name" value="MLTA-INTERACTING PROTEIN-RELATED"/>
    <property type="match status" value="1"/>
</dbReference>
<evidence type="ECO:0000313" key="7">
    <source>
        <dbReference type="Proteomes" id="UP000030341"/>
    </source>
</evidence>